<dbReference type="AlphaFoldDB" id="A0A1X7BSY1"/>
<accession>A0A1X7BSY1</accession>
<dbReference type="RefSeq" id="WP_139836391.1">
    <property type="nucleotide sequence ID" value="NZ_FWXB01000009.1"/>
</dbReference>
<feature type="domain" description="RES" evidence="1">
    <location>
        <begin position="67"/>
        <end position="203"/>
    </location>
</feature>
<dbReference type="OrthoDB" id="7300555at2"/>
<evidence type="ECO:0000313" key="2">
    <source>
        <dbReference type="EMBL" id="SMC12713.1"/>
    </source>
</evidence>
<dbReference type="SMART" id="SM00953">
    <property type="entry name" value="RES"/>
    <property type="match status" value="1"/>
</dbReference>
<sequence length="241" mass="27144">MPPVRLPDSFPPYRANLWRVIEGQYRASTMRIVDTDEEQSVLEEVLEAAKPPVPTPCQHLDYQFWSPFRYGRYPRASRFRRAGTTPGVWYGSEKVMTAVAESIWGNLRFFAASADTPLPRWPVEHTAVMADIRTTAALDLIAPEMADQGRWDDPHDYGDCLDLADQARATGCQAIRYSSVRHPDHGANVAVLDCAGFAQPAPIASQTWHLMLTPKLVRAHCETLRQRHQFVVGDTQLHHPG</sequence>
<evidence type="ECO:0000259" key="1">
    <source>
        <dbReference type="SMART" id="SM00953"/>
    </source>
</evidence>
<evidence type="ECO:0000313" key="3">
    <source>
        <dbReference type="Proteomes" id="UP000193224"/>
    </source>
</evidence>
<dbReference type="Proteomes" id="UP000193224">
    <property type="component" value="Unassembled WGS sequence"/>
</dbReference>
<keyword evidence="3" id="KW-1185">Reference proteome</keyword>
<protein>
    <submittedName>
        <fullName evidence="2">RES domain protein</fullName>
    </submittedName>
</protein>
<name>A0A1X7BSY1_9RHOB</name>
<dbReference type="InterPro" id="IPR014914">
    <property type="entry name" value="RES_dom"/>
</dbReference>
<gene>
    <name evidence="2" type="ORF">ROA7745_02543</name>
</gene>
<reference evidence="2 3" key="1">
    <citation type="submission" date="2017-03" db="EMBL/GenBank/DDBJ databases">
        <authorList>
            <person name="Afonso C.L."/>
            <person name="Miller P.J."/>
            <person name="Scott M.A."/>
            <person name="Spackman E."/>
            <person name="Goraichik I."/>
            <person name="Dimitrov K.M."/>
            <person name="Suarez D.L."/>
            <person name="Swayne D.E."/>
        </authorList>
    </citation>
    <scope>NUCLEOTIDE SEQUENCE [LARGE SCALE GENOMIC DNA]</scope>
    <source>
        <strain evidence="2 3">CECT 7745</strain>
    </source>
</reference>
<dbReference type="Pfam" id="PF08808">
    <property type="entry name" value="RES"/>
    <property type="match status" value="1"/>
</dbReference>
<organism evidence="2 3">
    <name type="scientific">Roseovarius aestuarii</name>
    <dbReference type="NCBI Taxonomy" id="475083"/>
    <lineage>
        <taxon>Bacteria</taxon>
        <taxon>Pseudomonadati</taxon>
        <taxon>Pseudomonadota</taxon>
        <taxon>Alphaproteobacteria</taxon>
        <taxon>Rhodobacterales</taxon>
        <taxon>Roseobacteraceae</taxon>
        <taxon>Roseovarius</taxon>
    </lineage>
</organism>
<dbReference type="EMBL" id="FWXB01000009">
    <property type="protein sequence ID" value="SMC12713.1"/>
    <property type="molecule type" value="Genomic_DNA"/>
</dbReference>
<proteinExistence type="predicted"/>